<evidence type="ECO:0000256" key="1">
    <source>
        <dbReference type="SAM" id="MobiDB-lite"/>
    </source>
</evidence>
<name>A0A087HQM9_ARAAL</name>
<evidence type="ECO:0000313" key="3">
    <source>
        <dbReference type="Proteomes" id="UP000029120"/>
    </source>
</evidence>
<keyword evidence="3" id="KW-1185">Reference proteome</keyword>
<dbReference type="EMBL" id="CM002869">
    <property type="protein sequence ID" value="KFK44431.1"/>
    <property type="molecule type" value="Genomic_DNA"/>
</dbReference>
<proteinExistence type="predicted"/>
<organism evidence="2 3">
    <name type="scientific">Arabis alpina</name>
    <name type="common">Alpine rock-cress</name>
    <dbReference type="NCBI Taxonomy" id="50452"/>
    <lineage>
        <taxon>Eukaryota</taxon>
        <taxon>Viridiplantae</taxon>
        <taxon>Streptophyta</taxon>
        <taxon>Embryophyta</taxon>
        <taxon>Tracheophyta</taxon>
        <taxon>Spermatophyta</taxon>
        <taxon>Magnoliopsida</taxon>
        <taxon>eudicotyledons</taxon>
        <taxon>Gunneridae</taxon>
        <taxon>Pentapetalae</taxon>
        <taxon>rosids</taxon>
        <taxon>malvids</taxon>
        <taxon>Brassicales</taxon>
        <taxon>Brassicaceae</taxon>
        <taxon>Arabideae</taxon>
        <taxon>Arabis</taxon>
    </lineage>
</organism>
<gene>
    <name evidence="2" type="ordered locus">AALP_Aa1g255600</name>
</gene>
<accession>A0A087HQM9</accession>
<dbReference type="Proteomes" id="UP000029120">
    <property type="component" value="Chromosome 1"/>
</dbReference>
<protein>
    <submittedName>
        <fullName evidence="2">Uncharacterized protein</fullName>
    </submittedName>
</protein>
<dbReference type="Gramene" id="KFK44431">
    <property type="protein sequence ID" value="KFK44431"/>
    <property type="gene ID" value="AALP_AA1G255600"/>
</dbReference>
<reference evidence="3" key="1">
    <citation type="journal article" date="2015" name="Nat. Plants">
        <title>Genome expansion of Arabis alpina linked with retrotransposition and reduced symmetric DNA methylation.</title>
        <authorList>
            <person name="Willing E.M."/>
            <person name="Rawat V."/>
            <person name="Mandakova T."/>
            <person name="Maumus F."/>
            <person name="James G.V."/>
            <person name="Nordstroem K.J."/>
            <person name="Becker C."/>
            <person name="Warthmann N."/>
            <person name="Chica C."/>
            <person name="Szarzynska B."/>
            <person name="Zytnicki M."/>
            <person name="Albani M.C."/>
            <person name="Kiefer C."/>
            <person name="Bergonzi S."/>
            <person name="Castaings L."/>
            <person name="Mateos J.L."/>
            <person name="Berns M.C."/>
            <person name="Bujdoso N."/>
            <person name="Piofczyk T."/>
            <person name="de Lorenzo L."/>
            <person name="Barrero-Sicilia C."/>
            <person name="Mateos I."/>
            <person name="Piednoel M."/>
            <person name="Hagmann J."/>
            <person name="Chen-Min-Tao R."/>
            <person name="Iglesias-Fernandez R."/>
            <person name="Schuster S.C."/>
            <person name="Alonso-Blanco C."/>
            <person name="Roudier F."/>
            <person name="Carbonero P."/>
            <person name="Paz-Ares J."/>
            <person name="Davis S.J."/>
            <person name="Pecinka A."/>
            <person name="Quesneville H."/>
            <person name="Colot V."/>
            <person name="Lysak M.A."/>
            <person name="Weigel D."/>
            <person name="Coupland G."/>
            <person name="Schneeberger K."/>
        </authorList>
    </citation>
    <scope>NUCLEOTIDE SEQUENCE [LARGE SCALE GENOMIC DNA]</scope>
    <source>
        <strain evidence="3">cv. Pajares</strain>
    </source>
</reference>
<feature type="region of interest" description="Disordered" evidence="1">
    <location>
        <begin position="1"/>
        <end position="27"/>
    </location>
</feature>
<evidence type="ECO:0000313" key="2">
    <source>
        <dbReference type="EMBL" id="KFK44431.1"/>
    </source>
</evidence>
<dbReference type="AlphaFoldDB" id="A0A087HQM9"/>
<sequence length="72" mass="8620">MVAKRSGLRQHRFGGRRRKITQPRWKRKRKVKADLQCNYDLKREEVNKNLLRTHTTVVSSTMLYALPQVWLA</sequence>